<protein>
    <submittedName>
        <fullName evidence="2">Pimeloyl-ACP methyl ester carboxylesterase</fullName>
    </submittedName>
</protein>
<organism evidence="2 3">
    <name type="scientific">Kribbella caucasensis</name>
    <dbReference type="NCBI Taxonomy" id="2512215"/>
    <lineage>
        <taxon>Bacteria</taxon>
        <taxon>Bacillati</taxon>
        <taxon>Actinomycetota</taxon>
        <taxon>Actinomycetes</taxon>
        <taxon>Propionibacteriales</taxon>
        <taxon>Kribbellaceae</taxon>
        <taxon>Kribbella</taxon>
    </lineage>
</organism>
<dbReference type="InterPro" id="IPR000073">
    <property type="entry name" value="AB_hydrolase_1"/>
</dbReference>
<dbReference type="Proteomes" id="UP000295388">
    <property type="component" value="Unassembled WGS sequence"/>
</dbReference>
<comment type="caution">
    <text evidence="2">The sequence shown here is derived from an EMBL/GenBank/DDBJ whole genome shotgun (WGS) entry which is preliminary data.</text>
</comment>
<proteinExistence type="predicted"/>
<keyword evidence="3" id="KW-1185">Reference proteome</keyword>
<gene>
    <name evidence="2" type="ORF">EV643_12524</name>
</gene>
<evidence type="ECO:0000313" key="3">
    <source>
        <dbReference type="Proteomes" id="UP000295388"/>
    </source>
</evidence>
<dbReference type="InterPro" id="IPR029058">
    <property type="entry name" value="AB_hydrolase_fold"/>
</dbReference>
<dbReference type="OrthoDB" id="9785847at2"/>
<dbReference type="GO" id="GO:0003824">
    <property type="term" value="F:catalytic activity"/>
    <property type="evidence" value="ECO:0007669"/>
    <property type="project" value="UniProtKB-ARBA"/>
</dbReference>
<dbReference type="RefSeq" id="WP_133804684.1">
    <property type="nucleotide sequence ID" value="NZ_SNWQ01000025.1"/>
</dbReference>
<sequence>MPALEVPGATLSYRMAGQGPPLVLVHGSGTDRTTWDGVVGELARDRRVVTYDRRGYGQSRHKPVRDHRVHARDLTAVLEKVAGEPAAVVAWSSGGNIALAAAARHPELFSALIVVEAPFHGIRHADRSVLATALRLKFTQLRGRRLEAAETFFRFGSALRSGGNSYDDAPEDVRENLRANAEPVLAEWDPHPFGVMHEHLPLRSVVRLPLPVTWILGTESSPWIAGLHDRVVRRRPDIRTVLVPGAGHLVHLDRPNEFIAAVRESWAPLASAPPR</sequence>
<dbReference type="PANTHER" id="PTHR43194">
    <property type="entry name" value="HYDROLASE ALPHA/BETA FOLD FAMILY"/>
    <property type="match status" value="1"/>
</dbReference>
<evidence type="ECO:0000313" key="2">
    <source>
        <dbReference type="EMBL" id="TDO34767.1"/>
    </source>
</evidence>
<feature type="domain" description="AB hydrolase-1" evidence="1">
    <location>
        <begin position="22"/>
        <end position="260"/>
    </location>
</feature>
<name>A0A4R6JGW9_9ACTN</name>
<dbReference type="EMBL" id="SNWQ01000025">
    <property type="protein sequence ID" value="TDO34767.1"/>
    <property type="molecule type" value="Genomic_DNA"/>
</dbReference>
<accession>A0A4R6JGW9</accession>
<dbReference type="SUPFAM" id="SSF53474">
    <property type="entry name" value="alpha/beta-Hydrolases"/>
    <property type="match status" value="1"/>
</dbReference>
<dbReference type="PANTHER" id="PTHR43194:SF2">
    <property type="entry name" value="PEROXISOMAL MEMBRANE PROTEIN LPX1"/>
    <property type="match status" value="1"/>
</dbReference>
<dbReference type="PRINTS" id="PR00111">
    <property type="entry name" value="ABHYDROLASE"/>
</dbReference>
<dbReference type="Gene3D" id="3.40.50.1820">
    <property type="entry name" value="alpha/beta hydrolase"/>
    <property type="match status" value="1"/>
</dbReference>
<dbReference type="Pfam" id="PF12697">
    <property type="entry name" value="Abhydrolase_6"/>
    <property type="match status" value="1"/>
</dbReference>
<dbReference type="InterPro" id="IPR050228">
    <property type="entry name" value="Carboxylesterase_BioH"/>
</dbReference>
<evidence type="ECO:0000259" key="1">
    <source>
        <dbReference type="Pfam" id="PF12697"/>
    </source>
</evidence>
<reference evidence="2 3" key="1">
    <citation type="submission" date="2019-03" db="EMBL/GenBank/DDBJ databases">
        <title>Genomic Encyclopedia of Type Strains, Phase III (KMG-III): the genomes of soil and plant-associated and newly described type strains.</title>
        <authorList>
            <person name="Whitman W."/>
        </authorList>
    </citation>
    <scope>NUCLEOTIDE SEQUENCE [LARGE SCALE GENOMIC DNA]</scope>
    <source>
        <strain evidence="2 3">VKM Ac-2527</strain>
    </source>
</reference>
<dbReference type="AlphaFoldDB" id="A0A4R6JGW9"/>